<keyword evidence="6" id="KW-1185">Reference proteome</keyword>
<reference evidence="5 6" key="2">
    <citation type="journal article" date="2010" name="Stand. Genomic Sci.">
        <title>Complete genome sequence of Desulfohalobium retbaense type strain (HR(100)).</title>
        <authorList>
            <person name="Spring S."/>
            <person name="Nolan M."/>
            <person name="Lapidus A."/>
            <person name="Glavina Del Rio T."/>
            <person name="Copeland A."/>
            <person name="Tice H."/>
            <person name="Cheng J.F."/>
            <person name="Lucas S."/>
            <person name="Land M."/>
            <person name="Chen F."/>
            <person name="Bruce D."/>
            <person name="Goodwin L."/>
            <person name="Pitluck S."/>
            <person name="Ivanova N."/>
            <person name="Mavromatis K."/>
            <person name="Mikhailova N."/>
            <person name="Pati A."/>
            <person name="Chen A."/>
            <person name="Palaniappan K."/>
            <person name="Hauser L."/>
            <person name="Chang Y.J."/>
            <person name="Jeffries C.D."/>
            <person name="Munk C."/>
            <person name="Kiss H."/>
            <person name="Chain P."/>
            <person name="Han C."/>
            <person name="Brettin T."/>
            <person name="Detter J.C."/>
            <person name="Schuler E."/>
            <person name="Goker M."/>
            <person name="Rohde M."/>
            <person name="Bristow J."/>
            <person name="Eisen J.A."/>
            <person name="Markowitz V."/>
            <person name="Hugenholtz P."/>
            <person name="Kyrpides N.C."/>
            <person name="Klenk H.P."/>
        </authorList>
    </citation>
    <scope>NUCLEOTIDE SEQUENCE [LARGE SCALE GENOMIC DNA]</scope>
    <source>
        <strain evidence="6">ATCC 49802 / DSM 20745 / S 6022</strain>
    </source>
</reference>
<feature type="chain" id="PRO_5003021498" description="WxL Interacting Protein peptidoglycan binding domain-containing protein" evidence="3">
    <location>
        <begin position="30"/>
        <end position="378"/>
    </location>
</feature>
<evidence type="ECO:0000259" key="4">
    <source>
        <dbReference type="Pfam" id="PF06030"/>
    </source>
</evidence>
<keyword evidence="3" id="KW-0732">Signal</keyword>
<organism evidence="5 6">
    <name type="scientific">Sphaerobacter thermophilus (strain ATCC 49802 / DSM 20745 / KCCM 41009 / NCIMB 13125 / S 6022)</name>
    <dbReference type="NCBI Taxonomy" id="479434"/>
    <lineage>
        <taxon>Bacteria</taxon>
        <taxon>Pseudomonadati</taxon>
        <taxon>Thermomicrobiota</taxon>
        <taxon>Thermomicrobia</taxon>
        <taxon>Sphaerobacterales</taxon>
        <taxon>Sphaerobacterineae</taxon>
        <taxon>Sphaerobacteraceae</taxon>
        <taxon>Sphaerobacter</taxon>
    </lineage>
</organism>
<evidence type="ECO:0000256" key="1">
    <source>
        <dbReference type="SAM" id="MobiDB-lite"/>
    </source>
</evidence>
<gene>
    <name evidence="5" type="ordered locus">Sthe_2414</name>
</gene>
<evidence type="ECO:0000313" key="5">
    <source>
        <dbReference type="EMBL" id="ACZ39830.1"/>
    </source>
</evidence>
<evidence type="ECO:0000256" key="3">
    <source>
        <dbReference type="SAM" id="SignalP"/>
    </source>
</evidence>
<dbReference type="EMBL" id="CP001823">
    <property type="protein sequence ID" value="ACZ39830.1"/>
    <property type="molecule type" value="Genomic_DNA"/>
</dbReference>
<feature type="compositionally biased region" description="Polar residues" evidence="1">
    <location>
        <begin position="365"/>
        <end position="378"/>
    </location>
</feature>
<feature type="domain" description="WxL Interacting Protein peptidoglycan binding" evidence="4">
    <location>
        <begin position="39"/>
        <end position="144"/>
    </location>
</feature>
<feature type="signal peptide" evidence="3">
    <location>
        <begin position="1"/>
        <end position="29"/>
    </location>
</feature>
<dbReference type="STRING" id="479434.Sthe_2414"/>
<accession>D1C7V9</accession>
<evidence type="ECO:0000313" key="6">
    <source>
        <dbReference type="Proteomes" id="UP000002027"/>
    </source>
</evidence>
<dbReference type="eggNOG" id="COG1361">
    <property type="taxonomic scope" value="Bacteria"/>
</dbReference>
<keyword evidence="2" id="KW-0812">Transmembrane</keyword>
<name>D1C7V9_SPHTD</name>
<dbReference type="InterPro" id="IPR010317">
    <property type="entry name" value="WxLIP_PGBD"/>
</dbReference>
<dbReference type="Pfam" id="PF06030">
    <property type="entry name" value="WxLIP_PGBD"/>
    <property type="match status" value="1"/>
</dbReference>
<dbReference type="KEGG" id="sti:Sthe_2414"/>
<evidence type="ECO:0000256" key="2">
    <source>
        <dbReference type="SAM" id="Phobius"/>
    </source>
</evidence>
<sequence length="378" mass="39103">MRFLSNALRVVPAVLLLLLALTTAGAAQAAEEASFSVQPASTQSTNAAYFVYDAELGQVIHDEVLVTNTGDAPGTARLYALDGMTGPTGGIVFPDADAPRSQVGAWVQLDETEVTLGPGESRTVGFTVTVPRELRAGHHVGGIAAQGTAVNEGSGQFQVNVQTRVVTAVQVNLPGPAVEHVTIDGVTPSVQGSKQTLLLALRNDGNQMVKPQGTVTIADGEGRELHSIPLQVHTFLPDTAIEYPLMIPGEALAAGDYRVVVDLQYGAQGAARYEGAFTIPEAQAAQVDGATPGEQSATVTAPAEQGLSIWMIVAVAGAGLFAGLLLAGGGLLIWRRRAAVRRSEAPAAGQGSGMSTIRPFVPASRVSTARTQQPNGDD</sequence>
<dbReference type="HOGENOM" id="CLU_731390_0_0_0"/>
<dbReference type="AlphaFoldDB" id="D1C7V9"/>
<reference evidence="6" key="1">
    <citation type="submission" date="2009-11" db="EMBL/GenBank/DDBJ databases">
        <title>The complete chromosome 1 of Sphaerobacter thermophilus DSM 20745.</title>
        <authorList>
            <person name="Lucas S."/>
            <person name="Copeland A."/>
            <person name="Lapidus A."/>
            <person name="Glavina del Rio T."/>
            <person name="Dalin E."/>
            <person name="Tice H."/>
            <person name="Bruce D."/>
            <person name="Goodwin L."/>
            <person name="Pitluck S."/>
            <person name="Kyrpides N."/>
            <person name="Mavromatis K."/>
            <person name="Ivanova N."/>
            <person name="Mikhailova N."/>
            <person name="LaButti K.M."/>
            <person name="Clum A."/>
            <person name="Sun H.I."/>
            <person name="Brettin T."/>
            <person name="Detter J.C."/>
            <person name="Han C."/>
            <person name="Larimer F."/>
            <person name="Land M."/>
            <person name="Hauser L."/>
            <person name="Markowitz V."/>
            <person name="Cheng J.F."/>
            <person name="Hugenholtz P."/>
            <person name="Woyke T."/>
            <person name="Wu D."/>
            <person name="Steenblock K."/>
            <person name="Schneider S."/>
            <person name="Pukall R."/>
            <person name="Goeker M."/>
            <person name="Klenk H.P."/>
            <person name="Eisen J.A."/>
        </authorList>
    </citation>
    <scope>NUCLEOTIDE SEQUENCE [LARGE SCALE GENOMIC DNA]</scope>
    <source>
        <strain evidence="6">ATCC 49802 / DSM 20745 / S 6022</strain>
    </source>
</reference>
<keyword evidence="2" id="KW-1133">Transmembrane helix</keyword>
<proteinExistence type="predicted"/>
<dbReference type="Proteomes" id="UP000002027">
    <property type="component" value="Chromosome 1"/>
</dbReference>
<protein>
    <recommendedName>
        <fullName evidence="4">WxL Interacting Protein peptidoglycan binding domain-containing protein</fullName>
    </recommendedName>
</protein>
<dbReference type="RefSeq" id="WP_012872871.1">
    <property type="nucleotide sequence ID" value="NC_013523.1"/>
</dbReference>
<feature type="transmembrane region" description="Helical" evidence="2">
    <location>
        <begin position="309"/>
        <end position="334"/>
    </location>
</feature>
<keyword evidence="2" id="KW-0472">Membrane</keyword>
<dbReference type="InParanoid" id="D1C7V9"/>
<feature type="region of interest" description="Disordered" evidence="1">
    <location>
        <begin position="344"/>
        <end position="378"/>
    </location>
</feature>